<dbReference type="AlphaFoldDB" id="A0AAD3SJP9"/>
<dbReference type="Proteomes" id="UP001279734">
    <property type="component" value="Unassembled WGS sequence"/>
</dbReference>
<accession>A0AAD3SJP9</accession>
<dbReference type="EMBL" id="BSYO01000012">
    <property type="protein sequence ID" value="GMH12845.1"/>
    <property type="molecule type" value="Genomic_DNA"/>
</dbReference>
<organism evidence="1 2">
    <name type="scientific">Nepenthes gracilis</name>
    <name type="common">Slender pitcher plant</name>
    <dbReference type="NCBI Taxonomy" id="150966"/>
    <lineage>
        <taxon>Eukaryota</taxon>
        <taxon>Viridiplantae</taxon>
        <taxon>Streptophyta</taxon>
        <taxon>Embryophyta</taxon>
        <taxon>Tracheophyta</taxon>
        <taxon>Spermatophyta</taxon>
        <taxon>Magnoliopsida</taxon>
        <taxon>eudicotyledons</taxon>
        <taxon>Gunneridae</taxon>
        <taxon>Pentapetalae</taxon>
        <taxon>Caryophyllales</taxon>
        <taxon>Nepenthaceae</taxon>
        <taxon>Nepenthes</taxon>
    </lineage>
</organism>
<reference evidence="1" key="1">
    <citation type="submission" date="2023-05" db="EMBL/GenBank/DDBJ databases">
        <title>Nepenthes gracilis genome sequencing.</title>
        <authorList>
            <person name="Fukushima K."/>
        </authorList>
    </citation>
    <scope>NUCLEOTIDE SEQUENCE</scope>
    <source>
        <strain evidence="1">SING2019-196</strain>
    </source>
</reference>
<proteinExistence type="predicted"/>
<protein>
    <submittedName>
        <fullName evidence="1">Uncharacterized protein</fullName>
    </submittedName>
</protein>
<sequence length="165" mass="18302">MNWKQQTIHNDKISENPLHSMIKRRHRHHHRLLSKTNHKQTVHLLKPNSKQLIASPLIHTRCLISAEASAVILQTTEAPRGNTGLFVLVMEPADIGSSSLSSCGCCSFGSVLAGSRFVVGTCVAYALLDSRVPCLRFARPRARPMKGDCPSLFEIAVGLLWIVLW</sequence>
<gene>
    <name evidence="1" type="ORF">Nepgr_014686</name>
</gene>
<evidence type="ECO:0000313" key="2">
    <source>
        <dbReference type="Proteomes" id="UP001279734"/>
    </source>
</evidence>
<comment type="caution">
    <text evidence="1">The sequence shown here is derived from an EMBL/GenBank/DDBJ whole genome shotgun (WGS) entry which is preliminary data.</text>
</comment>
<evidence type="ECO:0000313" key="1">
    <source>
        <dbReference type="EMBL" id="GMH12845.1"/>
    </source>
</evidence>
<keyword evidence="2" id="KW-1185">Reference proteome</keyword>
<name>A0AAD3SJP9_NEPGR</name>